<gene>
    <name evidence="2" type="ORF">NHX12_025272</name>
</gene>
<evidence type="ECO:0000313" key="3">
    <source>
        <dbReference type="Proteomes" id="UP001148018"/>
    </source>
</evidence>
<reference evidence="2" key="1">
    <citation type="submission" date="2022-07" db="EMBL/GenBank/DDBJ databases">
        <title>Chromosome-level genome of Muraenolepis orangiensis.</title>
        <authorList>
            <person name="Kim J."/>
        </authorList>
    </citation>
    <scope>NUCLEOTIDE SEQUENCE</scope>
    <source>
        <strain evidence="2">KU_S4_2022</strain>
        <tissue evidence="2">Muscle</tissue>
    </source>
</reference>
<feature type="compositionally biased region" description="Low complexity" evidence="1">
    <location>
        <begin position="73"/>
        <end position="96"/>
    </location>
</feature>
<dbReference type="AlphaFoldDB" id="A0A9Q0EPK7"/>
<proteinExistence type="predicted"/>
<evidence type="ECO:0000313" key="2">
    <source>
        <dbReference type="EMBL" id="KAJ3608222.1"/>
    </source>
</evidence>
<organism evidence="2 3">
    <name type="scientific">Muraenolepis orangiensis</name>
    <name type="common">Patagonian moray cod</name>
    <dbReference type="NCBI Taxonomy" id="630683"/>
    <lineage>
        <taxon>Eukaryota</taxon>
        <taxon>Metazoa</taxon>
        <taxon>Chordata</taxon>
        <taxon>Craniata</taxon>
        <taxon>Vertebrata</taxon>
        <taxon>Euteleostomi</taxon>
        <taxon>Actinopterygii</taxon>
        <taxon>Neopterygii</taxon>
        <taxon>Teleostei</taxon>
        <taxon>Neoteleostei</taxon>
        <taxon>Acanthomorphata</taxon>
        <taxon>Zeiogadaria</taxon>
        <taxon>Gadariae</taxon>
        <taxon>Gadiformes</taxon>
        <taxon>Muraenolepidoidei</taxon>
        <taxon>Muraenolepididae</taxon>
        <taxon>Muraenolepis</taxon>
    </lineage>
</organism>
<evidence type="ECO:0000256" key="1">
    <source>
        <dbReference type="SAM" id="MobiDB-lite"/>
    </source>
</evidence>
<dbReference type="Proteomes" id="UP001148018">
    <property type="component" value="Unassembled WGS sequence"/>
</dbReference>
<keyword evidence="3" id="KW-1185">Reference proteome</keyword>
<protein>
    <submittedName>
        <fullName evidence="2">Uncharacterized protein</fullName>
    </submittedName>
</protein>
<dbReference type="EMBL" id="JANIIK010000040">
    <property type="protein sequence ID" value="KAJ3608222.1"/>
    <property type="molecule type" value="Genomic_DNA"/>
</dbReference>
<feature type="region of interest" description="Disordered" evidence="1">
    <location>
        <begin position="67"/>
        <end position="158"/>
    </location>
</feature>
<comment type="caution">
    <text evidence="2">The sequence shown here is derived from an EMBL/GenBank/DDBJ whole genome shotgun (WGS) entry which is preliminary data.</text>
</comment>
<accession>A0A9Q0EPK7</accession>
<sequence length="158" mass="16832">MILSLRGADAPLSRRVFGEKLTVGPRLAATGKDLLYLTPNNPTRHVPHSQWFPIELFKRNAEATERTCGLLQGASRPGAGGPSRPSSGSRVGDVGDCGPGPPDPPQHHQNPAVQPGRYSQRPVGRSVGPEPRGSAERTQSLSDLPEKRSASNSRSASR</sequence>
<name>A0A9Q0EPK7_9TELE</name>